<dbReference type="SUPFAM" id="SSF82199">
    <property type="entry name" value="SET domain"/>
    <property type="match status" value="1"/>
</dbReference>
<dbReference type="VEuPathDB" id="MicrosporidiaDB:CWI37_0192p0010"/>
<dbReference type="SMART" id="SM00317">
    <property type="entry name" value="SET"/>
    <property type="match status" value="1"/>
</dbReference>
<dbReference type="GO" id="GO:0046976">
    <property type="term" value="F:histone H3K27 methyltransferase activity"/>
    <property type="evidence" value="ECO:0007669"/>
    <property type="project" value="TreeGrafter"/>
</dbReference>
<evidence type="ECO:0000256" key="1">
    <source>
        <dbReference type="ARBA" id="ARBA00023015"/>
    </source>
</evidence>
<keyword evidence="1" id="KW-0805">Transcription regulation</keyword>
<dbReference type="PANTHER" id="PTHR45747">
    <property type="entry name" value="HISTONE-LYSINE N-METHYLTRANSFERASE E(Z)"/>
    <property type="match status" value="1"/>
</dbReference>
<reference evidence="4 5" key="1">
    <citation type="submission" date="2017-12" db="EMBL/GenBank/DDBJ databases">
        <authorList>
            <person name="Pombert J.-F."/>
            <person name="Haag K.L."/>
            <person name="Ebert D."/>
        </authorList>
    </citation>
    <scope>NUCLEOTIDE SEQUENCE [LARGE SCALE GENOMIC DNA]</scope>
    <source>
        <strain evidence="4">FI-OER-3-3</strain>
    </source>
</reference>
<dbReference type="PROSITE" id="PS50280">
    <property type="entry name" value="SET"/>
    <property type="match status" value="1"/>
</dbReference>
<dbReference type="Proteomes" id="UP000292362">
    <property type="component" value="Unassembled WGS sequence"/>
</dbReference>
<proteinExistence type="predicted"/>
<dbReference type="GO" id="GO:0031507">
    <property type="term" value="P:heterochromatin formation"/>
    <property type="evidence" value="ECO:0007669"/>
    <property type="project" value="TreeGrafter"/>
</dbReference>
<feature type="domain" description="SET" evidence="3">
    <location>
        <begin position="426"/>
        <end position="554"/>
    </location>
</feature>
<dbReference type="Gene3D" id="2.170.270.10">
    <property type="entry name" value="SET domain"/>
    <property type="match status" value="1"/>
</dbReference>
<organism evidence="4 5">
    <name type="scientific">Hamiltosporidium tvaerminnensis</name>
    <dbReference type="NCBI Taxonomy" id="1176355"/>
    <lineage>
        <taxon>Eukaryota</taxon>
        <taxon>Fungi</taxon>
        <taxon>Fungi incertae sedis</taxon>
        <taxon>Microsporidia</taxon>
        <taxon>Dubosqiidae</taxon>
        <taxon>Hamiltosporidium</taxon>
    </lineage>
</organism>
<evidence type="ECO:0000313" key="4">
    <source>
        <dbReference type="EMBL" id="TBU04036.1"/>
    </source>
</evidence>
<dbReference type="PANTHER" id="PTHR45747:SF4">
    <property type="entry name" value="HISTONE-LYSINE N-METHYLTRANSFERASE E(Z)"/>
    <property type="match status" value="1"/>
</dbReference>
<dbReference type="EMBL" id="PITJ01000192">
    <property type="protein sequence ID" value="TBU04036.1"/>
    <property type="molecule type" value="Genomic_DNA"/>
</dbReference>
<accession>A0A4Q9L9D1</accession>
<gene>
    <name evidence="4" type="ORF">CWI37_0192p0010</name>
</gene>
<dbReference type="Pfam" id="PF00856">
    <property type="entry name" value="SET"/>
    <property type="match status" value="1"/>
</dbReference>
<dbReference type="GO" id="GO:0005634">
    <property type="term" value="C:nucleus"/>
    <property type="evidence" value="ECO:0007669"/>
    <property type="project" value="TreeGrafter"/>
</dbReference>
<evidence type="ECO:0000313" key="5">
    <source>
        <dbReference type="Proteomes" id="UP000292362"/>
    </source>
</evidence>
<keyword evidence="4" id="KW-0808">Transferase</keyword>
<keyword evidence="2" id="KW-0804">Transcription</keyword>
<protein>
    <submittedName>
        <fullName evidence="4">Putative SET domain-containing methyltransferase</fullName>
    </submittedName>
</protein>
<comment type="caution">
    <text evidence="4">The sequence shown here is derived from an EMBL/GenBank/DDBJ whole genome shotgun (WGS) entry which is preliminary data.</text>
</comment>
<dbReference type="InterPro" id="IPR001214">
    <property type="entry name" value="SET_dom"/>
</dbReference>
<dbReference type="AlphaFoldDB" id="A0A4Q9L9D1"/>
<evidence type="ECO:0000256" key="2">
    <source>
        <dbReference type="ARBA" id="ARBA00023163"/>
    </source>
</evidence>
<dbReference type="InterPro" id="IPR046341">
    <property type="entry name" value="SET_dom_sf"/>
</dbReference>
<keyword evidence="4" id="KW-0489">Methyltransferase</keyword>
<dbReference type="GO" id="GO:0032259">
    <property type="term" value="P:methylation"/>
    <property type="evidence" value="ECO:0007669"/>
    <property type="project" value="UniProtKB-KW"/>
</dbReference>
<dbReference type="GO" id="GO:0003682">
    <property type="term" value="F:chromatin binding"/>
    <property type="evidence" value="ECO:0007669"/>
    <property type="project" value="TreeGrafter"/>
</dbReference>
<sequence>MDPEKAVKNIISDAENEYKDEICKILNDNQKYLNLFRKNIPSSSIQPQSYRTNVIPFIQPHPRYTFYMDAPKNIPSQDDPILRYIPYINTTSHENSVNIINYDETSLKENPLNYKEELRERALIKTFSHYSDLDLFNLKNLYDQKDPTVDVHLKNRFPLILAVIKTMDLSLECILNHWEKYFDTRPKTLYNDNNAFREHFCHVCMIFDCGLHEKIANIVVKGNTHINQKIICNCSKKSIKSECQNPKKNQITDKSCLSQKNKKIKSNNSIDHTAIARVLNNASKIIPLTSCLSSLFIKFAFQWDVECNILQNINYVALSAEKFNVPIKKKPKFCTNKIVKFAHDEFFSPCVHKGSCYKNEECKCYKLNMFCEESCLCLECDNIFEGCKCKKCNNKCQCYIYYRDCTPKCGNRYRKPETFKHTCFNTDLSFYNSKKCFIGRSFVEGFGLFAGCFIKCDSFVGEYIGEVITSEEAERRGEFYEIRKSSYLFDLCHKNGDVYHTIDASKIGNPCRFINHSKNPNLRAKMFQVMGVKRIGFFAIRDIREGDELFFDYNYNQEQKKNYDLID</sequence>
<dbReference type="InterPro" id="IPR045318">
    <property type="entry name" value="EZH1/2-like"/>
</dbReference>
<name>A0A4Q9L9D1_9MICR</name>
<evidence type="ECO:0000259" key="3">
    <source>
        <dbReference type="PROSITE" id="PS50280"/>
    </source>
</evidence>